<evidence type="ECO:0000313" key="2">
    <source>
        <dbReference type="Proteomes" id="UP000078356"/>
    </source>
</evidence>
<accession>A0A178L056</accession>
<proteinExistence type="predicted"/>
<dbReference type="RefSeq" id="WP_064309546.1">
    <property type="nucleotide sequence ID" value="NZ_LWCR01000088.1"/>
</dbReference>
<dbReference type="InterPro" id="IPR029033">
    <property type="entry name" value="His_PPase_superfam"/>
</dbReference>
<dbReference type="Gene3D" id="3.40.50.1240">
    <property type="entry name" value="Phosphoglycerate mutase-like"/>
    <property type="match status" value="1"/>
</dbReference>
<dbReference type="OrthoDB" id="9156506at2"/>
<organism evidence="1 2">
    <name type="scientific">Pseudomonas oryzihabitans</name>
    <dbReference type="NCBI Taxonomy" id="47885"/>
    <lineage>
        <taxon>Bacteria</taxon>
        <taxon>Pseudomonadati</taxon>
        <taxon>Pseudomonadota</taxon>
        <taxon>Gammaproteobacteria</taxon>
        <taxon>Pseudomonadales</taxon>
        <taxon>Pseudomonadaceae</taxon>
        <taxon>Pseudomonas</taxon>
    </lineage>
</organism>
<gene>
    <name evidence="1" type="ORF">A4V15_10290</name>
</gene>
<dbReference type="AlphaFoldDB" id="A0A178L056"/>
<comment type="caution">
    <text evidence="1">The sequence shown here is derived from an EMBL/GenBank/DDBJ whole genome shotgun (WGS) entry which is preliminary data.</text>
</comment>
<sequence length="191" mass="20604">MKMILMRHGKPALKDFTAMASAAMAPWIADYDRSEIGTNAPTSEAMAAVRNIGLAATSTAPRALTSLTALGIAPTIKDSVFCEAALPVVSVPFLRLSPFSWALVFRLLWLFRLARGPESYTQAKQRAHQAADRLAALAGSTSGSVLLLGHGIMNRLIARQLRRQGWAETSSGGSGYWSVAVYEKAGRRRSQ</sequence>
<dbReference type="Proteomes" id="UP000078356">
    <property type="component" value="Unassembled WGS sequence"/>
</dbReference>
<name>A0A178L056_9PSED</name>
<protein>
    <recommendedName>
        <fullName evidence="3">Histidine phosphatase family protein</fullName>
    </recommendedName>
</protein>
<reference evidence="1 2" key="1">
    <citation type="submission" date="2016-04" db="EMBL/GenBank/DDBJ databases">
        <title>Draft Genome Sequences of Staphylococcus capitis Strain H36, S. capitis Strain H65, S. cohnii Strain H62, S. hominis Strain H69, Mycobacterium iranicum Strain H39, Plantibacter sp. Strain H53, Pseudomonas oryzihabitans Strain H72, and Microbacterium sp. Strain H83, isolated from residential settings.</title>
        <authorList>
            <person name="Lymperopoulou D."/>
            <person name="Adams R.I."/>
            <person name="Lindow S."/>
            <person name="Coil D.A."/>
            <person name="Jospin G."/>
            <person name="Eisen J.A."/>
        </authorList>
    </citation>
    <scope>NUCLEOTIDE SEQUENCE [LARGE SCALE GENOMIC DNA]</scope>
    <source>
        <strain evidence="1 2">H72</strain>
    </source>
</reference>
<evidence type="ECO:0008006" key="3">
    <source>
        <dbReference type="Google" id="ProtNLM"/>
    </source>
</evidence>
<dbReference type="EMBL" id="LWCR01000088">
    <property type="protein sequence ID" value="OAN23049.1"/>
    <property type="molecule type" value="Genomic_DNA"/>
</dbReference>
<evidence type="ECO:0000313" key="1">
    <source>
        <dbReference type="EMBL" id="OAN23049.1"/>
    </source>
</evidence>
<dbReference type="SUPFAM" id="SSF53254">
    <property type="entry name" value="Phosphoglycerate mutase-like"/>
    <property type="match status" value="1"/>
</dbReference>